<dbReference type="SMART" id="SM00454">
    <property type="entry name" value="SAM"/>
    <property type="match status" value="1"/>
</dbReference>
<evidence type="ECO:0000259" key="10">
    <source>
        <dbReference type="PROSITE" id="PS50105"/>
    </source>
</evidence>
<comment type="catalytic activity">
    <reaction evidence="7">
        <text>NAD(+) + (ADP-D-ribosyl)n-acceptor = nicotinamide + (ADP-D-ribosyl)n+1-acceptor + H(+).</text>
        <dbReference type="EC" id="2.4.2.30"/>
    </reaction>
</comment>
<dbReference type="GeneTree" id="ENSGT00940000157664"/>
<reference evidence="11" key="3">
    <citation type="submission" date="2025-09" db="UniProtKB">
        <authorList>
            <consortium name="Ensembl"/>
        </authorList>
    </citation>
    <scope>IDENTIFICATION</scope>
</reference>
<evidence type="ECO:0000256" key="9">
    <source>
        <dbReference type="SAM" id="MobiDB-lite"/>
    </source>
</evidence>
<dbReference type="GO" id="GO:0016779">
    <property type="term" value="F:nucleotidyltransferase activity"/>
    <property type="evidence" value="ECO:0007669"/>
    <property type="project" value="UniProtKB-KW"/>
</dbReference>
<feature type="domain" description="SAM" evidence="10">
    <location>
        <begin position="693"/>
        <end position="756"/>
    </location>
</feature>
<dbReference type="GO" id="GO:0003950">
    <property type="term" value="F:NAD+ poly-ADP-ribosyltransferase activity"/>
    <property type="evidence" value="ECO:0007669"/>
    <property type="project" value="UniProtKB-EC"/>
</dbReference>
<evidence type="ECO:0000256" key="6">
    <source>
        <dbReference type="ARBA" id="ARBA00024347"/>
    </source>
</evidence>
<feature type="compositionally biased region" description="Low complexity" evidence="9">
    <location>
        <begin position="669"/>
        <end position="690"/>
    </location>
</feature>
<dbReference type="InterPro" id="IPR036770">
    <property type="entry name" value="Ankyrin_rpt-contain_sf"/>
</dbReference>
<dbReference type="SMART" id="SM00248">
    <property type="entry name" value="ANK"/>
    <property type="match status" value="10"/>
</dbReference>
<dbReference type="FunFam" id="1.10.150.50:FF:000025">
    <property type="entry name" value="Ankyrin repeat and sterile alpha motif domain-containing 6"/>
    <property type="match status" value="1"/>
</dbReference>
<protein>
    <recommendedName>
        <fullName evidence="1">NAD(+) ADP-ribosyltransferase</fullName>
        <ecNumber evidence="1">2.4.2.30</ecNumber>
    </recommendedName>
</protein>
<feature type="compositionally biased region" description="Basic and acidic residues" evidence="9">
    <location>
        <begin position="563"/>
        <end position="575"/>
    </location>
</feature>
<name>A0A668ALV7_9TELE</name>
<feature type="region of interest" description="Disordered" evidence="9">
    <location>
        <begin position="557"/>
        <end position="581"/>
    </location>
</feature>
<evidence type="ECO:0000256" key="4">
    <source>
        <dbReference type="ARBA" id="ARBA00022737"/>
    </source>
</evidence>
<dbReference type="Ensembl" id="ENSMMDT00005056859.1">
    <property type="protein sequence ID" value="ENSMMDP00005055795.1"/>
    <property type="gene ID" value="ENSMMDG00005024952.1"/>
</dbReference>
<feature type="compositionally biased region" description="Polar residues" evidence="9">
    <location>
        <begin position="617"/>
        <end position="629"/>
    </location>
</feature>
<dbReference type="PANTHER" id="PTHR24171">
    <property type="entry name" value="ANKYRIN REPEAT DOMAIN-CONTAINING PROTEIN 39-RELATED"/>
    <property type="match status" value="1"/>
</dbReference>
<dbReference type="SUPFAM" id="SSF48403">
    <property type="entry name" value="Ankyrin repeat"/>
    <property type="match status" value="1"/>
</dbReference>
<feature type="repeat" description="ANK" evidence="8">
    <location>
        <begin position="147"/>
        <end position="179"/>
    </location>
</feature>
<keyword evidence="12" id="KW-1185">Reference proteome</keyword>
<dbReference type="PROSITE" id="PS50088">
    <property type="entry name" value="ANK_REPEAT"/>
    <property type="match status" value="7"/>
</dbReference>
<feature type="compositionally biased region" description="Low complexity" evidence="9">
    <location>
        <begin position="644"/>
        <end position="654"/>
    </location>
</feature>
<keyword evidence="3" id="KW-0548">Nucleotidyltransferase</keyword>
<keyword evidence="5 8" id="KW-0040">ANK repeat</keyword>
<proteinExistence type="inferred from homology"/>
<feature type="repeat" description="ANK" evidence="8">
    <location>
        <begin position="196"/>
        <end position="228"/>
    </location>
</feature>
<feature type="region of interest" description="Disordered" evidence="9">
    <location>
        <begin position="430"/>
        <end position="455"/>
    </location>
</feature>
<dbReference type="Gene3D" id="1.25.40.20">
    <property type="entry name" value="Ankyrin repeat-containing domain"/>
    <property type="match status" value="3"/>
</dbReference>
<evidence type="ECO:0000256" key="7">
    <source>
        <dbReference type="ARBA" id="ARBA00033987"/>
    </source>
</evidence>
<organism evidence="11 12">
    <name type="scientific">Myripristis murdjan</name>
    <name type="common">pinecone soldierfish</name>
    <dbReference type="NCBI Taxonomy" id="586833"/>
    <lineage>
        <taxon>Eukaryota</taxon>
        <taxon>Metazoa</taxon>
        <taxon>Chordata</taxon>
        <taxon>Craniata</taxon>
        <taxon>Vertebrata</taxon>
        <taxon>Euteleostomi</taxon>
        <taxon>Actinopterygii</taxon>
        <taxon>Neopterygii</taxon>
        <taxon>Teleostei</taxon>
        <taxon>Neoteleostei</taxon>
        <taxon>Acanthomorphata</taxon>
        <taxon>Holocentriformes</taxon>
        <taxon>Holocentridae</taxon>
        <taxon>Myripristis</taxon>
    </lineage>
</organism>
<feature type="region of interest" description="Disordered" evidence="9">
    <location>
        <begin position="614"/>
        <end position="694"/>
    </location>
</feature>
<dbReference type="Pfam" id="PF00536">
    <property type="entry name" value="SAM_1"/>
    <property type="match status" value="1"/>
</dbReference>
<evidence type="ECO:0000256" key="3">
    <source>
        <dbReference type="ARBA" id="ARBA00022695"/>
    </source>
</evidence>
<dbReference type="CDD" id="cd09518">
    <property type="entry name" value="SAM_ANKS6"/>
    <property type="match status" value="1"/>
</dbReference>
<feature type="repeat" description="ANK" evidence="8">
    <location>
        <begin position="81"/>
        <end position="113"/>
    </location>
</feature>
<feature type="compositionally biased region" description="Polar residues" evidence="9">
    <location>
        <begin position="773"/>
        <end position="796"/>
    </location>
</feature>
<evidence type="ECO:0000256" key="5">
    <source>
        <dbReference type="ARBA" id="ARBA00023043"/>
    </source>
</evidence>
<dbReference type="InterPro" id="IPR002110">
    <property type="entry name" value="Ankyrin_rpt"/>
</dbReference>
<dbReference type="PROSITE" id="PS50297">
    <property type="entry name" value="ANK_REP_REGION"/>
    <property type="match status" value="6"/>
</dbReference>
<feature type="repeat" description="ANK" evidence="8">
    <location>
        <begin position="230"/>
        <end position="262"/>
    </location>
</feature>
<feature type="repeat" description="ANK" evidence="8">
    <location>
        <begin position="331"/>
        <end position="363"/>
    </location>
</feature>
<feature type="repeat" description="ANK" evidence="8">
    <location>
        <begin position="114"/>
        <end position="146"/>
    </location>
</feature>
<evidence type="ECO:0000313" key="12">
    <source>
        <dbReference type="Proteomes" id="UP000472263"/>
    </source>
</evidence>
<dbReference type="Proteomes" id="UP000472263">
    <property type="component" value="Chromosome 20"/>
</dbReference>
<accession>A0A668ALV7</accession>
<dbReference type="InterPro" id="IPR013761">
    <property type="entry name" value="SAM/pointed_sf"/>
</dbReference>
<dbReference type="Pfam" id="PF12796">
    <property type="entry name" value="Ank_2"/>
    <property type="match status" value="3"/>
</dbReference>
<dbReference type="InterPro" id="IPR001660">
    <property type="entry name" value="SAM"/>
</dbReference>
<feature type="compositionally biased region" description="Pro residues" evidence="9">
    <location>
        <begin position="655"/>
        <end position="668"/>
    </location>
</feature>
<gene>
    <name evidence="11" type="primary">ANKS6</name>
</gene>
<dbReference type="AlphaFoldDB" id="A0A668ALV7"/>
<evidence type="ECO:0000256" key="1">
    <source>
        <dbReference type="ARBA" id="ARBA00012020"/>
    </source>
</evidence>
<dbReference type="Gene3D" id="1.10.150.50">
    <property type="entry name" value="Transcription Factor, Ets-1"/>
    <property type="match status" value="1"/>
</dbReference>
<comment type="similarity">
    <text evidence="6">Belongs to the ARTD/PARP family.</text>
</comment>
<feature type="repeat" description="ANK" evidence="8">
    <location>
        <begin position="365"/>
        <end position="397"/>
    </location>
</feature>
<keyword evidence="4" id="KW-0677">Repeat</keyword>
<dbReference type="Pfam" id="PF00023">
    <property type="entry name" value="Ank"/>
    <property type="match status" value="1"/>
</dbReference>
<reference evidence="11" key="1">
    <citation type="submission" date="2019-06" db="EMBL/GenBank/DDBJ databases">
        <authorList>
            <consortium name="Wellcome Sanger Institute Data Sharing"/>
        </authorList>
    </citation>
    <scope>NUCLEOTIDE SEQUENCE [LARGE SCALE GENOMIC DNA]</scope>
</reference>
<evidence type="ECO:0000256" key="8">
    <source>
        <dbReference type="PROSITE-ProRule" id="PRU00023"/>
    </source>
</evidence>
<dbReference type="PROSITE" id="PS50105">
    <property type="entry name" value="SAM_DOMAIN"/>
    <property type="match status" value="1"/>
</dbReference>
<evidence type="ECO:0000313" key="11">
    <source>
        <dbReference type="Ensembl" id="ENSMMDP00005055795.1"/>
    </source>
</evidence>
<evidence type="ECO:0000256" key="2">
    <source>
        <dbReference type="ARBA" id="ARBA00022676"/>
    </source>
</evidence>
<dbReference type="PRINTS" id="PR01415">
    <property type="entry name" value="ANKYRIN"/>
</dbReference>
<reference evidence="11" key="2">
    <citation type="submission" date="2025-08" db="UniProtKB">
        <authorList>
            <consortium name="Ensembl"/>
        </authorList>
    </citation>
    <scope>IDENTIFICATION</scope>
</reference>
<dbReference type="EC" id="2.4.2.30" evidence="1"/>
<sequence>MGVVGKRNNVPSEDMNFGVPANSLLLFRACDEGDYETARAILEPGAPKESGRQSRLRSEAGSECNAADILSLVPVDCTDEEGNTALQFAAASGHENLVRFLLRKGASVDSRNNYGWTPLMQAARFGHLTVAHILLENGAEINGRNRLGASVLTMAARGGHTHVVKLLLESGAYVDDYDHLAVTTEAVSNGGGREFMDITALLVASQHGHEAVVRLLLEWGSDVNFSQKTTGWGALMLATLSGKVGVAQQLVERGADPDRVNVLSKTAFELSLQLKQRDIKAYLDSITTVRPQTDDEKRRPDVFSALKLGNSQLVKEILEEDPAQVNLSNQEGASPLMMAAVSGQLEVVQLMVEKNADIDKQDGVHGWTALMQATYHGNKDVVKYLLNQGADVNLRAKNGYTAFDLVMLLNDPDTELVRLLASVCMQVDKEKSKHRSRASMTSKSRHTLNNVPVPPDDRGGLKSWWNRMSNRFRRLKLTHTLRHGLSSNRLAPFPDDAEASLDATMKADRKSAHGANGAAGSEKEDFLITTMLRNGAPLTRLPNDKLKAVIPPFLPPSSFEPWNSDRSRLLKDGKSEAPPSSMRLVLPLHPIADSVLSQIAAQRKRAAGLIDVKAQTPEKQPSQMQSQAQLPKMELKKRPQSGNSSTSKSTSPTLTPSPSPTPKPPPGPGDSLSSASSHPRSKSSGGSSSGTITDEDELSSILKKLSLEKYQPIFEEQEVDMEAFLTLTDGDLKELGIKTDGPRQQILAAISELNAGKGRERQILQETIHNFQSSFGSSASNPRQPGQPRCESQTLVQGYGPHKENFTVKTCQGQQKNL</sequence>
<dbReference type="SUPFAM" id="SSF47769">
    <property type="entry name" value="SAM/Pointed domain"/>
    <property type="match status" value="1"/>
</dbReference>
<keyword evidence="2" id="KW-0328">Glycosyltransferase</keyword>
<keyword evidence="3" id="KW-0808">Transferase</keyword>
<feature type="region of interest" description="Disordered" evidence="9">
    <location>
        <begin position="773"/>
        <end position="798"/>
    </location>
</feature>
<feature type="compositionally biased region" description="Polar residues" evidence="9">
    <location>
        <begin position="438"/>
        <end position="450"/>
    </location>
</feature>